<evidence type="ECO:0000256" key="3">
    <source>
        <dbReference type="ARBA" id="ARBA00022771"/>
    </source>
</evidence>
<dbReference type="PROSITE" id="PS50188">
    <property type="entry name" value="B302_SPRY"/>
    <property type="match status" value="1"/>
</dbReference>
<keyword evidence="1" id="KW-0399">Innate immunity</keyword>
<dbReference type="EMBL" id="JAAMOB010000007">
    <property type="protein sequence ID" value="KAF4111416.1"/>
    <property type="molecule type" value="Genomic_DNA"/>
</dbReference>
<dbReference type="InterPro" id="IPR013320">
    <property type="entry name" value="ConA-like_dom_sf"/>
</dbReference>
<dbReference type="InterPro" id="IPR013083">
    <property type="entry name" value="Znf_RING/FYVE/PHD"/>
</dbReference>
<evidence type="ECO:0000256" key="7">
    <source>
        <dbReference type="SAM" id="Coils"/>
    </source>
</evidence>
<keyword evidence="7" id="KW-0175">Coiled coil</keyword>
<comment type="caution">
    <text evidence="11">The sequence shown here is derived from an EMBL/GenBank/DDBJ whole genome shotgun (WGS) entry which is preliminary data.</text>
</comment>
<dbReference type="Proteomes" id="UP000579812">
    <property type="component" value="Unassembled WGS sequence"/>
</dbReference>
<dbReference type="GO" id="GO:0045087">
    <property type="term" value="P:innate immune response"/>
    <property type="evidence" value="ECO:0007669"/>
    <property type="project" value="UniProtKB-KW"/>
</dbReference>
<dbReference type="PRINTS" id="PR01407">
    <property type="entry name" value="BUTYPHLNCDUF"/>
</dbReference>
<dbReference type="SMART" id="SM00449">
    <property type="entry name" value="SPRY"/>
    <property type="match status" value="1"/>
</dbReference>
<dbReference type="PANTHER" id="PTHR25465:SF32">
    <property type="entry name" value="BLOODTHIRSTY-RELATED GENE FAMILY, MEMBER 16 ISOFORM X1-RELATED"/>
    <property type="match status" value="1"/>
</dbReference>
<evidence type="ECO:0000256" key="4">
    <source>
        <dbReference type="ARBA" id="ARBA00022833"/>
    </source>
</evidence>
<dbReference type="OrthoDB" id="5951542at2759"/>
<evidence type="ECO:0000259" key="8">
    <source>
        <dbReference type="PROSITE" id="PS50089"/>
    </source>
</evidence>
<feature type="domain" description="RING-type" evidence="8">
    <location>
        <begin position="14"/>
        <end position="53"/>
    </location>
</feature>
<reference evidence="11 12" key="1">
    <citation type="submission" date="2020-04" db="EMBL/GenBank/DDBJ databases">
        <title>Chromosome-level genome assembly of a cyprinid fish Onychostoma macrolepis by integration of Nanopore Sequencing, Bionano and Hi-C technology.</title>
        <authorList>
            <person name="Wang D."/>
        </authorList>
    </citation>
    <scope>NUCLEOTIDE SEQUENCE [LARGE SCALE GENOMIC DNA]</scope>
    <source>
        <strain evidence="11">SWU-2019</strain>
        <tissue evidence="11">Muscle</tissue>
    </source>
</reference>
<accession>A0A7J6CVR5</accession>
<dbReference type="SUPFAM" id="SSF57850">
    <property type="entry name" value="RING/U-box"/>
    <property type="match status" value="1"/>
</dbReference>
<dbReference type="InterPro" id="IPR058030">
    <property type="entry name" value="TRIM8/14/16/25/29/45/65_CC"/>
</dbReference>
<dbReference type="PROSITE" id="PS50119">
    <property type="entry name" value="ZF_BBOX"/>
    <property type="match status" value="1"/>
</dbReference>
<keyword evidence="3 6" id="KW-0863">Zinc-finger</keyword>
<evidence type="ECO:0000259" key="9">
    <source>
        <dbReference type="PROSITE" id="PS50119"/>
    </source>
</evidence>
<dbReference type="InterPro" id="IPR003879">
    <property type="entry name" value="Butyrophylin_SPRY"/>
</dbReference>
<evidence type="ECO:0000256" key="5">
    <source>
        <dbReference type="ARBA" id="ARBA00022859"/>
    </source>
</evidence>
<dbReference type="InterPro" id="IPR000315">
    <property type="entry name" value="Znf_B-box"/>
</dbReference>
<sequence length="525" mass="60645">MASSSSVSEVSLTCSICLDVFTDPVTTSCGHNFCMVCIRSHRDRSPCSRCPLCGKALDSKQDFNINRIIKEIAEGIKRKRVEEKSEVSCDSCPKKKMRTAIKSCLHCATSFCESHLEPHKTAEKLMKHKLINPVKNLEEYICKNHERPLDLYCRDDQTAICQFCTESDHKTHNTVPLEKESLKLLMNKKIAVQQKVQDRFRKIKEIKHSLRFNKQAKEKETDENIKFFKDVFDRSNAELLELTEKKHKETERRGEKLIRELDEEIVELKRRQTELEKLSHPMDFTQIISLLRDPKYTNRSKNISFSTLEHGGILRKTISHLQSVLDEKMRETVGRDLRSIKHYAVDVTLDPDTAHPELMLSDDGKTVWNTGKSQNIPDTPKRFNYCSCVLGKEGFSSQKFYYEVQVSGMDWDLGVAKESIDRKGDIGLNPENGYWTIWLRKWTEYAANDRLPVPLTLKEKPVKVGVFVDFEQGLVSFYDVEARYHIYSFTGQSFPEKLYPYFSPGECEQGQNSHPLIITPVDPVE</sequence>
<dbReference type="SUPFAM" id="SSF49899">
    <property type="entry name" value="Concanavalin A-like lectins/glucanases"/>
    <property type="match status" value="1"/>
</dbReference>
<gene>
    <name evidence="11" type="ORF">G5714_008447</name>
</gene>
<dbReference type="InterPro" id="IPR043136">
    <property type="entry name" value="B30.2/SPRY_sf"/>
</dbReference>
<dbReference type="Pfam" id="PF00622">
    <property type="entry name" value="SPRY"/>
    <property type="match status" value="1"/>
</dbReference>
<proteinExistence type="predicted"/>
<evidence type="ECO:0000256" key="1">
    <source>
        <dbReference type="ARBA" id="ARBA00022588"/>
    </source>
</evidence>
<dbReference type="InterPro" id="IPR001841">
    <property type="entry name" value="Znf_RING"/>
</dbReference>
<evidence type="ECO:0000256" key="6">
    <source>
        <dbReference type="PROSITE-ProRule" id="PRU00024"/>
    </source>
</evidence>
<keyword evidence="4" id="KW-0862">Zinc</keyword>
<dbReference type="Pfam" id="PF13765">
    <property type="entry name" value="PRY"/>
    <property type="match status" value="1"/>
</dbReference>
<protein>
    <recommendedName>
        <fullName evidence="13">E3 ubiquitin-protein ligase TRIM39-like</fullName>
    </recommendedName>
</protein>
<feature type="domain" description="B30.2/SPRY" evidence="10">
    <location>
        <begin position="327"/>
        <end position="521"/>
    </location>
</feature>
<evidence type="ECO:0000259" key="10">
    <source>
        <dbReference type="PROSITE" id="PS50188"/>
    </source>
</evidence>
<name>A0A7J6CVR5_9TELE</name>
<feature type="domain" description="B box-type" evidence="9">
    <location>
        <begin position="137"/>
        <end position="177"/>
    </location>
</feature>
<organism evidence="11 12">
    <name type="scientific">Onychostoma macrolepis</name>
    <dbReference type="NCBI Taxonomy" id="369639"/>
    <lineage>
        <taxon>Eukaryota</taxon>
        <taxon>Metazoa</taxon>
        <taxon>Chordata</taxon>
        <taxon>Craniata</taxon>
        <taxon>Vertebrata</taxon>
        <taxon>Euteleostomi</taxon>
        <taxon>Actinopterygii</taxon>
        <taxon>Neopterygii</taxon>
        <taxon>Teleostei</taxon>
        <taxon>Ostariophysi</taxon>
        <taxon>Cypriniformes</taxon>
        <taxon>Cyprinidae</taxon>
        <taxon>Acrossocheilinae</taxon>
        <taxon>Onychostoma</taxon>
    </lineage>
</organism>
<dbReference type="SMART" id="SM00589">
    <property type="entry name" value="PRY"/>
    <property type="match status" value="1"/>
</dbReference>
<dbReference type="InterPro" id="IPR051051">
    <property type="entry name" value="E3_ubiq-ligase_TRIM/RNF"/>
</dbReference>
<dbReference type="PANTHER" id="PTHR25465">
    <property type="entry name" value="B-BOX DOMAIN CONTAINING"/>
    <property type="match status" value="1"/>
</dbReference>
<dbReference type="GO" id="GO:0008270">
    <property type="term" value="F:zinc ion binding"/>
    <property type="evidence" value="ECO:0007669"/>
    <property type="project" value="UniProtKB-KW"/>
</dbReference>
<dbReference type="FunFam" id="2.60.120.920:FF:000004">
    <property type="entry name" value="Butyrophilin subfamily 1 member A1"/>
    <property type="match status" value="1"/>
</dbReference>
<evidence type="ECO:0000313" key="11">
    <source>
        <dbReference type="EMBL" id="KAF4111416.1"/>
    </source>
</evidence>
<evidence type="ECO:0008006" key="13">
    <source>
        <dbReference type="Google" id="ProtNLM"/>
    </source>
</evidence>
<dbReference type="Gene3D" id="4.10.830.40">
    <property type="match status" value="1"/>
</dbReference>
<dbReference type="Pfam" id="PF25600">
    <property type="entry name" value="TRIM_CC"/>
    <property type="match status" value="1"/>
</dbReference>
<keyword evidence="12" id="KW-1185">Reference proteome</keyword>
<dbReference type="InterPro" id="IPR003877">
    <property type="entry name" value="SPRY_dom"/>
</dbReference>
<keyword evidence="5" id="KW-0391">Immunity</keyword>
<dbReference type="InterPro" id="IPR017907">
    <property type="entry name" value="Znf_RING_CS"/>
</dbReference>
<dbReference type="PROSITE" id="PS50089">
    <property type="entry name" value="ZF_RING_2"/>
    <property type="match status" value="1"/>
</dbReference>
<evidence type="ECO:0000256" key="2">
    <source>
        <dbReference type="ARBA" id="ARBA00022723"/>
    </source>
</evidence>
<dbReference type="AlphaFoldDB" id="A0A7J6CVR5"/>
<dbReference type="SMART" id="SM00184">
    <property type="entry name" value="RING"/>
    <property type="match status" value="1"/>
</dbReference>
<dbReference type="Gene3D" id="2.60.120.920">
    <property type="match status" value="1"/>
</dbReference>
<dbReference type="InterPro" id="IPR006574">
    <property type="entry name" value="PRY"/>
</dbReference>
<dbReference type="SMART" id="SM00336">
    <property type="entry name" value="BBOX"/>
    <property type="match status" value="1"/>
</dbReference>
<dbReference type="GO" id="GO:0005737">
    <property type="term" value="C:cytoplasm"/>
    <property type="evidence" value="ECO:0007669"/>
    <property type="project" value="UniProtKB-ARBA"/>
</dbReference>
<dbReference type="Pfam" id="PF00643">
    <property type="entry name" value="zf-B_box"/>
    <property type="match status" value="1"/>
</dbReference>
<evidence type="ECO:0000313" key="12">
    <source>
        <dbReference type="Proteomes" id="UP000579812"/>
    </source>
</evidence>
<dbReference type="Gene3D" id="3.30.160.60">
    <property type="entry name" value="Classic Zinc Finger"/>
    <property type="match status" value="1"/>
</dbReference>
<dbReference type="InterPro" id="IPR027370">
    <property type="entry name" value="Znf-RING_euk"/>
</dbReference>
<dbReference type="Pfam" id="PF13445">
    <property type="entry name" value="zf-RING_UBOX"/>
    <property type="match status" value="1"/>
</dbReference>
<dbReference type="PROSITE" id="PS00518">
    <property type="entry name" value="ZF_RING_1"/>
    <property type="match status" value="1"/>
</dbReference>
<dbReference type="CDD" id="cd19769">
    <property type="entry name" value="Bbox2_TRIM16-like"/>
    <property type="match status" value="1"/>
</dbReference>
<dbReference type="SUPFAM" id="SSF57845">
    <property type="entry name" value="B-box zinc-binding domain"/>
    <property type="match status" value="1"/>
</dbReference>
<dbReference type="CDD" id="cd13733">
    <property type="entry name" value="SPRY_PRY_C-I_1"/>
    <property type="match status" value="1"/>
</dbReference>
<feature type="coiled-coil region" evidence="7">
    <location>
        <begin position="240"/>
        <end position="278"/>
    </location>
</feature>
<keyword evidence="2" id="KW-0479">Metal-binding</keyword>
<dbReference type="Gene3D" id="3.30.40.10">
    <property type="entry name" value="Zinc/RING finger domain, C3HC4 (zinc finger)"/>
    <property type="match status" value="1"/>
</dbReference>
<dbReference type="InterPro" id="IPR001870">
    <property type="entry name" value="B30.2/SPRY"/>
</dbReference>